<dbReference type="Proteomes" id="UP000198251">
    <property type="component" value="Chromosome I"/>
</dbReference>
<evidence type="ECO:0000313" key="2">
    <source>
        <dbReference type="EMBL" id="SCG17021.1"/>
    </source>
</evidence>
<dbReference type="EMBL" id="LT607733">
    <property type="protein sequence ID" value="SCG17021.1"/>
    <property type="molecule type" value="Genomic_DNA"/>
</dbReference>
<protein>
    <submittedName>
        <fullName evidence="2">L-rhamnose mutarotase</fullName>
    </submittedName>
</protein>
<dbReference type="Pfam" id="PF05336">
    <property type="entry name" value="rhaM"/>
    <property type="match status" value="1"/>
</dbReference>
<feature type="region of interest" description="Disordered" evidence="1">
    <location>
        <begin position="1"/>
        <end position="24"/>
    </location>
</feature>
<dbReference type="GO" id="GO:0019301">
    <property type="term" value="P:rhamnose catabolic process"/>
    <property type="evidence" value="ECO:0007669"/>
    <property type="project" value="TreeGrafter"/>
</dbReference>
<dbReference type="InterPro" id="IPR011008">
    <property type="entry name" value="Dimeric_a/b-barrel"/>
</dbReference>
<dbReference type="PANTHER" id="PTHR34389:SF2">
    <property type="entry name" value="L-RHAMNOSE MUTAROTASE"/>
    <property type="match status" value="1"/>
</dbReference>
<reference evidence="2 3" key="1">
    <citation type="submission" date="2016-06" db="EMBL/GenBank/DDBJ databases">
        <authorList>
            <person name="Kjaerup R.B."/>
            <person name="Dalgaard T.S."/>
            <person name="Juul-Madsen H.R."/>
        </authorList>
    </citation>
    <scope>NUCLEOTIDE SEQUENCE [LARGE SCALE GENOMIC DNA]</scope>
    <source>
        <strain evidence="2 3">DSM 43913</strain>
    </source>
</reference>
<dbReference type="PANTHER" id="PTHR34389">
    <property type="entry name" value="L-RHAMNOSE MUTAROTASE"/>
    <property type="match status" value="1"/>
</dbReference>
<keyword evidence="3" id="KW-1185">Reference proteome</keyword>
<accession>A0A1C5GB77</accession>
<dbReference type="InterPro" id="IPR008000">
    <property type="entry name" value="Rham/fucose_mutarotase"/>
</dbReference>
<dbReference type="AlphaFoldDB" id="A0A1C5GB77"/>
<sequence length="137" mass="14984">MIRPVAGPVPAGPGGVGPAADPGAARPGEQLCHVYRLRPGAEGEYERRHAEIWPEMSALLDEAGVYDYHIYRHGLLLICVLRTRDGYPRVRRVTGASAVQARWTRSLAHLFAEIADADGEPLWAYPVFHHAGRPPSA</sequence>
<proteinExistence type="predicted"/>
<dbReference type="SUPFAM" id="SSF54909">
    <property type="entry name" value="Dimeric alpha+beta barrel"/>
    <property type="match status" value="1"/>
</dbReference>
<gene>
    <name evidence="2" type="ORF">GA0070610_3324</name>
</gene>
<name>A0A1C5GB77_MICEH</name>
<evidence type="ECO:0000256" key="1">
    <source>
        <dbReference type="SAM" id="MobiDB-lite"/>
    </source>
</evidence>
<dbReference type="Gene3D" id="3.30.70.100">
    <property type="match status" value="1"/>
</dbReference>
<dbReference type="GO" id="GO:0016857">
    <property type="term" value="F:racemase and epimerase activity, acting on carbohydrates and derivatives"/>
    <property type="evidence" value="ECO:0007669"/>
    <property type="project" value="InterPro"/>
</dbReference>
<organism evidence="2 3">
    <name type="scientific">Micromonospora echinofusca</name>
    <dbReference type="NCBI Taxonomy" id="47858"/>
    <lineage>
        <taxon>Bacteria</taxon>
        <taxon>Bacillati</taxon>
        <taxon>Actinomycetota</taxon>
        <taxon>Actinomycetes</taxon>
        <taxon>Micromonosporales</taxon>
        <taxon>Micromonosporaceae</taxon>
        <taxon>Micromonospora</taxon>
    </lineage>
</organism>
<evidence type="ECO:0000313" key="3">
    <source>
        <dbReference type="Proteomes" id="UP000198251"/>
    </source>
</evidence>